<reference evidence="1 2" key="1">
    <citation type="submission" date="2015-05" db="EMBL/GenBank/DDBJ databases">
        <title>Evolution of Trichinella species and genotypes.</title>
        <authorList>
            <person name="Korhonen P.K."/>
            <person name="Edoardo P."/>
            <person name="Giuseppe L.R."/>
            <person name="Gasser R.B."/>
        </authorList>
    </citation>
    <scope>NUCLEOTIDE SEQUENCE [LARGE SCALE GENOMIC DNA]</scope>
    <source>
        <strain evidence="1">ISS10</strain>
    </source>
</reference>
<name>A0A0V1KH48_9BILA</name>
<gene>
    <name evidence="1" type="ORF">T02_6402</name>
</gene>
<dbReference type="EMBL" id="JYDW01002809">
    <property type="protein sequence ID" value="KRZ46579.1"/>
    <property type="molecule type" value="Genomic_DNA"/>
</dbReference>
<accession>A0A0V1KH48</accession>
<keyword evidence="2" id="KW-1185">Reference proteome</keyword>
<proteinExistence type="predicted"/>
<organism evidence="1 2">
    <name type="scientific">Trichinella nativa</name>
    <dbReference type="NCBI Taxonomy" id="6335"/>
    <lineage>
        <taxon>Eukaryota</taxon>
        <taxon>Metazoa</taxon>
        <taxon>Ecdysozoa</taxon>
        <taxon>Nematoda</taxon>
        <taxon>Enoplea</taxon>
        <taxon>Dorylaimia</taxon>
        <taxon>Trichinellida</taxon>
        <taxon>Trichinellidae</taxon>
        <taxon>Trichinella</taxon>
    </lineage>
</organism>
<dbReference type="AlphaFoldDB" id="A0A0V1KH48"/>
<protein>
    <submittedName>
        <fullName evidence="1">Uncharacterized protein</fullName>
    </submittedName>
</protein>
<sequence length="48" mass="5367">MDGSLIDAISQLAINRRQQLGFVELCYLCSSHQLSAIILWQTGNETTK</sequence>
<evidence type="ECO:0000313" key="2">
    <source>
        <dbReference type="Proteomes" id="UP000054721"/>
    </source>
</evidence>
<dbReference type="Proteomes" id="UP000054721">
    <property type="component" value="Unassembled WGS sequence"/>
</dbReference>
<evidence type="ECO:0000313" key="1">
    <source>
        <dbReference type="EMBL" id="KRZ46579.1"/>
    </source>
</evidence>
<comment type="caution">
    <text evidence="1">The sequence shown here is derived from an EMBL/GenBank/DDBJ whole genome shotgun (WGS) entry which is preliminary data.</text>
</comment>